<keyword evidence="4" id="KW-0597">Phosphoprotein</keyword>
<evidence type="ECO:0000256" key="6">
    <source>
        <dbReference type="ARBA" id="ARBA00022643"/>
    </source>
</evidence>
<accession>A0A7R8ZZ27</accession>
<evidence type="ECO:0000256" key="12">
    <source>
        <dbReference type="ARBA" id="ARBA00023065"/>
    </source>
</evidence>
<feature type="non-terminal residue" evidence="17">
    <location>
        <position position="68"/>
    </location>
</feature>
<dbReference type="OrthoDB" id="10493282at2759"/>
<evidence type="ECO:0000256" key="13">
    <source>
        <dbReference type="ARBA" id="ARBA00023075"/>
    </source>
</evidence>
<reference evidence="17" key="1">
    <citation type="submission" date="2020-11" db="EMBL/GenBank/DDBJ databases">
        <authorList>
            <person name="Tran Van P."/>
        </authorList>
    </citation>
    <scope>NUCLEOTIDE SEQUENCE</scope>
</reference>
<keyword evidence="15" id="KW-0739">Sodium transport</keyword>
<evidence type="ECO:0000256" key="9">
    <source>
        <dbReference type="ARBA" id="ARBA00022989"/>
    </source>
</evidence>
<evidence type="ECO:0000256" key="7">
    <source>
        <dbReference type="ARBA" id="ARBA00022692"/>
    </source>
</evidence>
<dbReference type="GO" id="GO:0016655">
    <property type="term" value="F:oxidoreductase activity, acting on NAD(P)H, quinone or similar compound as acceptor"/>
    <property type="evidence" value="ECO:0007669"/>
    <property type="project" value="InterPro"/>
</dbReference>
<keyword evidence="6" id="KW-0288">FMN</keyword>
<proteinExistence type="predicted"/>
<protein>
    <recommendedName>
        <fullName evidence="16">FMN-binding domain-containing protein</fullName>
    </recommendedName>
</protein>
<keyword evidence="1" id="KW-0813">Transport</keyword>
<keyword evidence="14" id="KW-0472">Membrane</keyword>
<evidence type="ECO:0000256" key="5">
    <source>
        <dbReference type="ARBA" id="ARBA00022630"/>
    </source>
</evidence>
<evidence type="ECO:0000256" key="2">
    <source>
        <dbReference type="ARBA" id="ARBA00022475"/>
    </source>
</evidence>
<evidence type="ECO:0000256" key="10">
    <source>
        <dbReference type="ARBA" id="ARBA00023027"/>
    </source>
</evidence>
<keyword evidence="10" id="KW-0520">NAD</keyword>
<keyword evidence="12" id="KW-0406">Ion transport</keyword>
<dbReference type="GO" id="GO:0010181">
    <property type="term" value="F:FMN binding"/>
    <property type="evidence" value="ECO:0007669"/>
    <property type="project" value="InterPro"/>
</dbReference>
<dbReference type="PANTHER" id="PTHR37838">
    <property type="entry name" value="NA(+)-TRANSLOCATING NADH-QUINONE REDUCTASE SUBUNIT C"/>
    <property type="match status" value="1"/>
</dbReference>
<evidence type="ECO:0000259" key="16">
    <source>
        <dbReference type="Pfam" id="PF04205"/>
    </source>
</evidence>
<sequence>MYGFMALEGDAQTVKGFGFYEQAETPGLGGEVDNPRWKSKWMGKQVYDANGNVALEVLKGALADSTPA</sequence>
<evidence type="ECO:0000256" key="8">
    <source>
        <dbReference type="ARBA" id="ARBA00022967"/>
    </source>
</evidence>
<organism evidence="17">
    <name type="scientific">Cyprideis torosa</name>
    <dbReference type="NCBI Taxonomy" id="163714"/>
    <lineage>
        <taxon>Eukaryota</taxon>
        <taxon>Metazoa</taxon>
        <taxon>Ecdysozoa</taxon>
        <taxon>Arthropoda</taxon>
        <taxon>Crustacea</taxon>
        <taxon>Oligostraca</taxon>
        <taxon>Ostracoda</taxon>
        <taxon>Podocopa</taxon>
        <taxon>Podocopida</taxon>
        <taxon>Cytherocopina</taxon>
        <taxon>Cytheroidea</taxon>
        <taxon>Cytherideidae</taxon>
        <taxon>Cyprideis</taxon>
    </lineage>
</organism>
<keyword evidence="8" id="KW-1278">Translocase</keyword>
<evidence type="ECO:0000256" key="1">
    <source>
        <dbReference type="ARBA" id="ARBA00022448"/>
    </source>
</evidence>
<evidence type="ECO:0000256" key="4">
    <source>
        <dbReference type="ARBA" id="ARBA00022553"/>
    </source>
</evidence>
<name>A0A7R8ZZ27_9CRUS</name>
<feature type="domain" description="FMN-binding" evidence="16">
    <location>
        <begin position="2"/>
        <end position="47"/>
    </location>
</feature>
<dbReference type="GO" id="GO:0016020">
    <property type="term" value="C:membrane"/>
    <property type="evidence" value="ECO:0007669"/>
    <property type="project" value="InterPro"/>
</dbReference>
<dbReference type="EMBL" id="OB740846">
    <property type="protein sequence ID" value="CAD7239776.1"/>
    <property type="molecule type" value="Genomic_DNA"/>
</dbReference>
<keyword evidence="2" id="KW-1003">Cell membrane</keyword>
<keyword evidence="3" id="KW-0997">Cell inner membrane</keyword>
<gene>
    <name evidence="17" type="ORF">CTOB1V02_LOCUS17591</name>
</gene>
<dbReference type="AlphaFoldDB" id="A0A7R8ZZ27"/>
<keyword evidence="7" id="KW-0812">Transmembrane</keyword>
<dbReference type="Pfam" id="PF04205">
    <property type="entry name" value="FMN_bind"/>
    <property type="match status" value="1"/>
</dbReference>
<keyword evidence="5" id="KW-0285">Flavoprotein</keyword>
<keyword evidence="9" id="KW-1133">Transmembrane helix</keyword>
<evidence type="ECO:0000256" key="15">
    <source>
        <dbReference type="ARBA" id="ARBA00023201"/>
    </source>
</evidence>
<evidence type="ECO:0000256" key="14">
    <source>
        <dbReference type="ARBA" id="ARBA00023136"/>
    </source>
</evidence>
<dbReference type="InterPro" id="IPR007329">
    <property type="entry name" value="FMN-bd"/>
</dbReference>
<dbReference type="InterPro" id="IPR010204">
    <property type="entry name" value="NqrC"/>
</dbReference>
<dbReference type="PANTHER" id="PTHR37838:SF1">
    <property type="entry name" value="NA(+)-TRANSLOCATING NADH-QUINONE REDUCTASE SUBUNIT C"/>
    <property type="match status" value="1"/>
</dbReference>
<keyword evidence="13" id="KW-0830">Ubiquinone</keyword>
<evidence type="ECO:0000256" key="11">
    <source>
        <dbReference type="ARBA" id="ARBA00023053"/>
    </source>
</evidence>
<evidence type="ECO:0000256" key="3">
    <source>
        <dbReference type="ARBA" id="ARBA00022519"/>
    </source>
</evidence>
<keyword evidence="11" id="KW-0915">Sodium</keyword>
<dbReference type="GO" id="GO:0006814">
    <property type="term" value="P:sodium ion transport"/>
    <property type="evidence" value="ECO:0007669"/>
    <property type="project" value="InterPro"/>
</dbReference>
<evidence type="ECO:0000313" key="17">
    <source>
        <dbReference type="EMBL" id="CAD7239776.1"/>
    </source>
</evidence>